<gene>
    <name evidence="3" type="ORF">A4U43_C01F16070</name>
</gene>
<evidence type="ECO:0000256" key="1">
    <source>
        <dbReference type="ARBA" id="ARBA00023159"/>
    </source>
</evidence>
<reference evidence="4" key="1">
    <citation type="journal article" date="2017" name="Nat. Commun.">
        <title>The asparagus genome sheds light on the origin and evolution of a young Y chromosome.</title>
        <authorList>
            <person name="Harkess A."/>
            <person name="Zhou J."/>
            <person name="Xu C."/>
            <person name="Bowers J.E."/>
            <person name="Van der Hulst R."/>
            <person name="Ayyampalayam S."/>
            <person name="Mercati F."/>
            <person name="Riccardi P."/>
            <person name="McKain M.R."/>
            <person name="Kakrana A."/>
            <person name="Tang H."/>
            <person name="Ray J."/>
            <person name="Groenendijk J."/>
            <person name="Arikit S."/>
            <person name="Mathioni S.M."/>
            <person name="Nakano M."/>
            <person name="Shan H."/>
            <person name="Telgmann-Rauber A."/>
            <person name="Kanno A."/>
            <person name="Yue Z."/>
            <person name="Chen H."/>
            <person name="Li W."/>
            <person name="Chen Y."/>
            <person name="Xu X."/>
            <person name="Zhang Y."/>
            <person name="Luo S."/>
            <person name="Chen H."/>
            <person name="Gao J."/>
            <person name="Mao Z."/>
            <person name="Pires J.C."/>
            <person name="Luo M."/>
            <person name="Kudrna D."/>
            <person name="Wing R.A."/>
            <person name="Meyers B.C."/>
            <person name="Yi K."/>
            <person name="Kong H."/>
            <person name="Lavrijsen P."/>
            <person name="Sunseri F."/>
            <person name="Falavigna A."/>
            <person name="Ye Y."/>
            <person name="Leebens-Mack J.H."/>
            <person name="Chen G."/>
        </authorList>
    </citation>
    <scope>NUCLEOTIDE SEQUENCE [LARGE SCALE GENOMIC DNA]</scope>
    <source>
        <strain evidence="4">cv. DH0086</strain>
    </source>
</reference>
<proteinExistence type="inferred from homology"/>
<evidence type="ECO:0000313" key="4">
    <source>
        <dbReference type="Proteomes" id="UP000243459"/>
    </source>
</evidence>
<comment type="similarity">
    <text evidence="2">Belongs to the AP2/ERF transcription factor family. ERF subfamily.</text>
</comment>
<keyword evidence="1" id="KW-0010">Activator</keyword>
<dbReference type="PANTHER" id="PTHR31657:SF73">
    <property type="entry name" value="OS02G0752800 PROTEIN"/>
    <property type="match status" value="1"/>
</dbReference>
<keyword evidence="4" id="KW-1185">Reference proteome</keyword>
<dbReference type="InterPro" id="IPR051758">
    <property type="entry name" value="ERF/AP2-like"/>
</dbReference>
<accession>A0A5P1FPZ9</accession>
<dbReference type="AlphaFoldDB" id="A0A5P1FPZ9"/>
<dbReference type="Proteomes" id="UP000243459">
    <property type="component" value="Chromosome 1"/>
</dbReference>
<dbReference type="PANTHER" id="PTHR31657">
    <property type="entry name" value="ETHYLENE-RESPONSIVE TRANSCRIPTION FACTOR ERF061"/>
    <property type="match status" value="1"/>
</dbReference>
<dbReference type="EMBL" id="CM007381">
    <property type="protein sequence ID" value="ONK80298.1"/>
    <property type="molecule type" value="Genomic_DNA"/>
</dbReference>
<evidence type="ECO:0000256" key="2">
    <source>
        <dbReference type="ARBA" id="ARBA00024343"/>
    </source>
</evidence>
<organism evidence="3 4">
    <name type="scientific">Asparagus officinalis</name>
    <name type="common">Garden asparagus</name>
    <dbReference type="NCBI Taxonomy" id="4686"/>
    <lineage>
        <taxon>Eukaryota</taxon>
        <taxon>Viridiplantae</taxon>
        <taxon>Streptophyta</taxon>
        <taxon>Embryophyta</taxon>
        <taxon>Tracheophyta</taxon>
        <taxon>Spermatophyta</taxon>
        <taxon>Magnoliopsida</taxon>
        <taxon>Liliopsida</taxon>
        <taxon>Asparagales</taxon>
        <taxon>Asparagaceae</taxon>
        <taxon>Asparagoideae</taxon>
        <taxon>Asparagus</taxon>
    </lineage>
</organism>
<evidence type="ECO:0000313" key="3">
    <source>
        <dbReference type="EMBL" id="ONK80298.1"/>
    </source>
</evidence>
<dbReference type="GO" id="GO:0005634">
    <property type="term" value="C:nucleus"/>
    <property type="evidence" value="ECO:0007669"/>
    <property type="project" value="TreeGrafter"/>
</dbReference>
<dbReference type="GO" id="GO:0043565">
    <property type="term" value="F:sequence-specific DNA binding"/>
    <property type="evidence" value="ECO:0007669"/>
    <property type="project" value="TreeGrafter"/>
</dbReference>
<dbReference type="Gramene" id="ONK80298">
    <property type="protein sequence ID" value="ONK80298"/>
    <property type="gene ID" value="A4U43_C01F16070"/>
</dbReference>
<sequence length="174" mass="19656">MKPTPHSSYLRRVAFVDPDDALLIRDVIRRTRILYESIRTRLLQEDESSSLPGSTLRGDYARLNFPNPKHIHLAGNPLHSSVDAKLQAICQTLESFGKKKVSIESKPELVISSSTVETEESYSSSSMVMGATRFSVSETERLDFNGVPWDDAEDFVLRKYPTYEIDWDSILSSA</sequence>
<dbReference type="OMA" id="HIKHEYG"/>
<protein>
    <submittedName>
        <fullName evidence="3">Uncharacterized protein</fullName>
    </submittedName>
</protein>
<name>A0A5P1FPZ9_ASPOF</name>